<name>A0A147F587_MICTE</name>
<protein>
    <submittedName>
        <fullName evidence="1">Uncharacterized protein</fullName>
    </submittedName>
</protein>
<accession>A0A147F587</accession>
<sequence length="106" mass="11715">MAKFYPLQTQLEASIAKGLRKAGRKMLKRMRELSPSDSGATDKTGFAAVDDLTLQVGFTSHVAAVQNENLDYRHENGQAKFAETTVDEINIGPILAEQHQQDKLRG</sequence>
<dbReference type="PATRIC" id="fig|2033.7.peg.3666"/>
<comment type="caution">
    <text evidence="1">The sequence shown here is derived from an EMBL/GenBank/DDBJ whole genome shotgun (WGS) entry which is preliminary data.</text>
</comment>
<dbReference type="EMBL" id="LDRV01000093">
    <property type="protein sequence ID" value="KTS09040.1"/>
    <property type="molecule type" value="Genomic_DNA"/>
</dbReference>
<dbReference type="Proteomes" id="UP000072189">
    <property type="component" value="Unassembled WGS sequence"/>
</dbReference>
<dbReference type="AlphaFoldDB" id="A0A147F587"/>
<gene>
    <name evidence="1" type="ORF">RSA3_14150</name>
</gene>
<organism evidence="1 2">
    <name type="scientific">Microbacterium testaceum</name>
    <name type="common">Aureobacterium testaceum</name>
    <name type="synonym">Brevibacterium testaceum</name>
    <dbReference type="NCBI Taxonomy" id="2033"/>
    <lineage>
        <taxon>Bacteria</taxon>
        <taxon>Bacillati</taxon>
        <taxon>Actinomycetota</taxon>
        <taxon>Actinomycetes</taxon>
        <taxon>Micrococcales</taxon>
        <taxon>Microbacteriaceae</taxon>
        <taxon>Microbacterium</taxon>
    </lineage>
</organism>
<dbReference type="RefSeq" id="WP_058614770.1">
    <property type="nucleotide sequence ID" value="NZ_LDRV01000093.1"/>
</dbReference>
<evidence type="ECO:0000313" key="1">
    <source>
        <dbReference type="EMBL" id="KTS09040.1"/>
    </source>
</evidence>
<proteinExistence type="predicted"/>
<reference evidence="1 2" key="1">
    <citation type="journal article" date="2016" name="Front. Microbiol.">
        <title>Genomic Resource of Rice Seed Associated Bacteria.</title>
        <authorList>
            <person name="Midha S."/>
            <person name="Bansal K."/>
            <person name="Sharma S."/>
            <person name="Kumar N."/>
            <person name="Patil P.P."/>
            <person name="Chaudhry V."/>
            <person name="Patil P.B."/>
        </authorList>
    </citation>
    <scope>NUCLEOTIDE SEQUENCE [LARGE SCALE GENOMIC DNA]</scope>
    <source>
        <strain evidence="1 2">RSA3</strain>
    </source>
</reference>
<evidence type="ECO:0000313" key="2">
    <source>
        <dbReference type="Proteomes" id="UP000072189"/>
    </source>
</evidence>